<dbReference type="SUPFAM" id="SSF53098">
    <property type="entry name" value="Ribonuclease H-like"/>
    <property type="match status" value="1"/>
</dbReference>
<dbReference type="NCBIfam" id="NF033516">
    <property type="entry name" value="transpos_IS3"/>
    <property type="match status" value="1"/>
</dbReference>
<dbReference type="OrthoDB" id="9801287at2"/>
<dbReference type="InterPro" id="IPR036397">
    <property type="entry name" value="RNaseH_sf"/>
</dbReference>
<evidence type="ECO:0000256" key="1">
    <source>
        <dbReference type="SAM" id="MobiDB-lite"/>
    </source>
</evidence>
<protein>
    <submittedName>
        <fullName evidence="3">IS3 family transposase</fullName>
    </submittedName>
</protein>
<dbReference type="InterPro" id="IPR012337">
    <property type="entry name" value="RNaseH-like_sf"/>
</dbReference>
<dbReference type="PANTHER" id="PTHR46889">
    <property type="entry name" value="TRANSPOSASE INSF FOR INSERTION SEQUENCE IS3B-RELATED"/>
    <property type="match status" value="1"/>
</dbReference>
<evidence type="ECO:0000313" key="3">
    <source>
        <dbReference type="EMBL" id="NOK39808.1"/>
    </source>
</evidence>
<dbReference type="EMBL" id="JABFJV010000603">
    <property type="protein sequence ID" value="NOK39808.1"/>
    <property type="molecule type" value="Genomic_DNA"/>
</dbReference>
<feature type="region of interest" description="Disordered" evidence="1">
    <location>
        <begin position="53"/>
        <end position="72"/>
    </location>
</feature>
<organism evidence="3 4">
    <name type="scientific">Corallococcus exercitus</name>
    <dbReference type="NCBI Taxonomy" id="2316736"/>
    <lineage>
        <taxon>Bacteria</taxon>
        <taxon>Pseudomonadati</taxon>
        <taxon>Myxococcota</taxon>
        <taxon>Myxococcia</taxon>
        <taxon>Myxococcales</taxon>
        <taxon>Cystobacterineae</taxon>
        <taxon>Myxococcaceae</taxon>
        <taxon>Corallococcus</taxon>
    </lineage>
</organism>
<dbReference type="GO" id="GO:0003677">
    <property type="term" value="F:DNA binding"/>
    <property type="evidence" value="ECO:0007669"/>
    <property type="project" value="InterPro"/>
</dbReference>
<dbReference type="Gene3D" id="3.30.420.10">
    <property type="entry name" value="Ribonuclease H-like superfamily/Ribonuclease H"/>
    <property type="match status" value="1"/>
</dbReference>
<feature type="domain" description="Integrase catalytic" evidence="2">
    <location>
        <begin position="225"/>
        <end position="386"/>
    </location>
</feature>
<dbReference type="Pfam" id="PF13333">
    <property type="entry name" value="rve_2"/>
    <property type="match status" value="1"/>
</dbReference>
<dbReference type="Pfam" id="PF13276">
    <property type="entry name" value="HTH_21"/>
    <property type="match status" value="1"/>
</dbReference>
<dbReference type="InterPro" id="IPR025948">
    <property type="entry name" value="HTH-like_dom"/>
</dbReference>
<evidence type="ECO:0000259" key="2">
    <source>
        <dbReference type="PROSITE" id="PS50994"/>
    </source>
</evidence>
<accession>A0A3A8IJE6</accession>
<dbReference type="InterPro" id="IPR009057">
    <property type="entry name" value="Homeodomain-like_sf"/>
</dbReference>
<evidence type="ECO:0000313" key="4">
    <source>
        <dbReference type="Proteomes" id="UP000563426"/>
    </source>
</evidence>
<dbReference type="SUPFAM" id="SSF46689">
    <property type="entry name" value="Homeodomain-like"/>
    <property type="match status" value="1"/>
</dbReference>
<comment type="caution">
    <text evidence="3">The sequence shown here is derived from an EMBL/GenBank/DDBJ whole genome shotgun (WGS) entry which is preliminary data.</text>
</comment>
<dbReference type="PANTHER" id="PTHR46889:SF4">
    <property type="entry name" value="TRANSPOSASE INSO FOR INSERTION SEQUENCE ELEMENT IS911B-RELATED"/>
    <property type="match status" value="1"/>
</dbReference>
<dbReference type="InterPro" id="IPR048020">
    <property type="entry name" value="Transpos_IS3"/>
</dbReference>
<dbReference type="Gene3D" id="1.10.10.60">
    <property type="entry name" value="Homeodomain-like"/>
    <property type="match status" value="1"/>
</dbReference>
<dbReference type="Pfam" id="PF00665">
    <property type="entry name" value="rve"/>
    <property type="match status" value="1"/>
</dbReference>
<gene>
    <name evidence="3" type="ORF">HMI49_42260</name>
</gene>
<name>A0A3A8IJE6_9BACT</name>
<dbReference type="GO" id="GO:0006313">
    <property type="term" value="P:DNA transposition"/>
    <property type="evidence" value="ECO:0007669"/>
    <property type="project" value="InterPro"/>
</dbReference>
<dbReference type="PROSITE" id="PS50994">
    <property type="entry name" value="INTEGRASE"/>
    <property type="match status" value="1"/>
</dbReference>
<dbReference type="GO" id="GO:0004803">
    <property type="term" value="F:transposase activity"/>
    <property type="evidence" value="ECO:0007669"/>
    <property type="project" value="InterPro"/>
</dbReference>
<dbReference type="RefSeq" id="WP_120523593.1">
    <property type="nucleotide sequence ID" value="NZ_JABFJV010000603.1"/>
</dbReference>
<dbReference type="InterPro" id="IPR050900">
    <property type="entry name" value="Transposase_IS3/IS150/IS904"/>
</dbReference>
<dbReference type="Pfam" id="PF01527">
    <property type="entry name" value="HTH_Tnp_1"/>
    <property type="match status" value="1"/>
</dbReference>
<dbReference type="GO" id="GO:0015074">
    <property type="term" value="P:DNA integration"/>
    <property type="evidence" value="ECO:0007669"/>
    <property type="project" value="InterPro"/>
</dbReference>
<dbReference type="InterPro" id="IPR002514">
    <property type="entry name" value="Transposase_8"/>
</dbReference>
<dbReference type="Proteomes" id="UP000563426">
    <property type="component" value="Unassembled WGS sequence"/>
</dbReference>
<proteinExistence type="predicted"/>
<sequence>MVEVKKERRPRRSYTEEFKAGAVRLVLEEGKTVSQVARDLDLTLSALRTWVEQARSDSGKGKPGALTSAERQELTKLRKQVRELEMERTLLKKLGGLHREGERVKFEFIRAEQAHFSISVLCRLLQVSRSGFYAWRRRPPSPRHSADERLKVLVREAHEQGRRTYGSPRVHRALRTQGVRISRKRVIRLMQAENLVGRARRRYRCTTVSEPGLPVAANLLQRRFTADGPNQRWVGDTTELTTPEGKLYLAAIIDLYSRFVVGWALSAMNDRHLTLKALDMALRRRRPEEGLLHHSDQGCTYASEDYQRVLEQHGLRCSMSRRGNCYDNAAMESWFSTLKNELGESFQSASDAKVKLFDYIEVFYNQQRMHSAIGYAAPAEFERAAA</sequence>
<dbReference type="AlphaFoldDB" id="A0A3A8IJE6"/>
<reference evidence="3 4" key="1">
    <citation type="submission" date="2020-05" db="EMBL/GenBank/DDBJ databases">
        <authorList>
            <person name="Whitworth D."/>
        </authorList>
    </citation>
    <scope>NUCLEOTIDE SEQUENCE [LARGE SCALE GENOMIC DNA]</scope>
    <source>
        <strain evidence="3 4">AB043B</strain>
    </source>
</reference>
<dbReference type="InterPro" id="IPR001584">
    <property type="entry name" value="Integrase_cat-core"/>
</dbReference>
<keyword evidence="4" id="KW-1185">Reference proteome</keyword>